<keyword evidence="1" id="KW-0862">Zinc</keyword>
<feature type="region of interest" description="Disordered" evidence="2">
    <location>
        <begin position="64"/>
        <end position="143"/>
    </location>
</feature>
<sequence>MLYDRAHPHRKRRTKHEYLVCRFLDGLQDEEVRFEVEYHKEPTTIDEAVYNVLTLMQTRAGFEGERGHKRATRRAVEKDESFCEAQSAPNKQTSYNKTSKWHKRPQPDSTESNDGVLQQILKRLDTLEGRTRSGNGERRSRREVECNRCHGKGHFARECLIDQT</sequence>
<dbReference type="Proteomes" id="UP000828390">
    <property type="component" value="Unassembled WGS sequence"/>
</dbReference>
<proteinExistence type="predicted"/>
<evidence type="ECO:0000256" key="1">
    <source>
        <dbReference type="PROSITE-ProRule" id="PRU00047"/>
    </source>
</evidence>
<dbReference type="AlphaFoldDB" id="A0A9D4RVH9"/>
<reference evidence="4" key="2">
    <citation type="submission" date="2020-11" db="EMBL/GenBank/DDBJ databases">
        <authorList>
            <person name="McCartney M.A."/>
            <person name="Auch B."/>
            <person name="Kono T."/>
            <person name="Mallez S."/>
            <person name="Becker A."/>
            <person name="Gohl D.M."/>
            <person name="Silverstein K.A.T."/>
            <person name="Koren S."/>
            <person name="Bechman K.B."/>
            <person name="Herman A."/>
            <person name="Abrahante J.E."/>
            <person name="Garbe J."/>
        </authorList>
    </citation>
    <scope>NUCLEOTIDE SEQUENCE</scope>
    <source>
        <strain evidence="4">Duluth1</strain>
        <tissue evidence="4">Whole animal</tissue>
    </source>
</reference>
<feature type="compositionally biased region" description="Basic and acidic residues" evidence="2">
    <location>
        <begin position="122"/>
        <end position="143"/>
    </location>
</feature>
<dbReference type="InterPro" id="IPR036875">
    <property type="entry name" value="Znf_CCHC_sf"/>
</dbReference>
<keyword evidence="1" id="KW-0479">Metal-binding</keyword>
<name>A0A9D4RVH9_DREPO</name>
<dbReference type="PROSITE" id="PS50158">
    <property type="entry name" value="ZF_CCHC"/>
    <property type="match status" value="1"/>
</dbReference>
<keyword evidence="1" id="KW-0863">Zinc-finger</keyword>
<gene>
    <name evidence="4" type="ORF">DPMN_006588</name>
</gene>
<keyword evidence="5" id="KW-1185">Reference proteome</keyword>
<dbReference type="GO" id="GO:0008270">
    <property type="term" value="F:zinc ion binding"/>
    <property type="evidence" value="ECO:0007669"/>
    <property type="project" value="UniProtKB-KW"/>
</dbReference>
<evidence type="ECO:0000256" key="2">
    <source>
        <dbReference type="SAM" id="MobiDB-lite"/>
    </source>
</evidence>
<feature type="domain" description="CCHC-type" evidence="3">
    <location>
        <begin position="146"/>
        <end position="159"/>
    </location>
</feature>
<organism evidence="4 5">
    <name type="scientific">Dreissena polymorpha</name>
    <name type="common">Zebra mussel</name>
    <name type="synonym">Mytilus polymorpha</name>
    <dbReference type="NCBI Taxonomy" id="45954"/>
    <lineage>
        <taxon>Eukaryota</taxon>
        <taxon>Metazoa</taxon>
        <taxon>Spiralia</taxon>
        <taxon>Lophotrochozoa</taxon>
        <taxon>Mollusca</taxon>
        <taxon>Bivalvia</taxon>
        <taxon>Autobranchia</taxon>
        <taxon>Heteroconchia</taxon>
        <taxon>Euheterodonta</taxon>
        <taxon>Imparidentia</taxon>
        <taxon>Neoheterodontei</taxon>
        <taxon>Myida</taxon>
        <taxon>Dreissenoidea</taxon>
        <taxon>Dreissenidae</taxon>
        <taxon>Dreissena</taxon>
    </lineage>
</organism>
<evidence type="ECO:0000259" key="3">
    <source>
        <dbReference type="PROSITE" id="PS50158"/>
    </source>
</evidence>
<evidence type="ECO:0000313" key="5">
    <source>
        <dbReference type="Proteomes" id="UP000828390"/>
    </source>
</evidence>
<dbReference type="Gene3D" id="4.10.60.10">
    <property type="entry name" value="Zinc finger, CCHC-type"/>
    <property type="match status" value="1"/>
</dbReference>
<feature type="compositionally biased region" description="Polar residues" evidence="2">
    <location>
        <begin position="107"/>
        <end position="116"/>
    </location>
</feature>
<dbReference type="EMBL" id="JAIWYP010000001">
    <property type="protein sequence ID" value="KAH3882644.1"/>
    <property type="molecule type" value="Genomic_DNA"/>
</dbReference>
<dbReference type="InterPro" id="IPR001878">
    <property type="entry name" value="Znf_CCHC"/>
</dbReference>
<accession>A0A9D4RVH9</accession>
<dbReference type="SUPFAM" id="SSF57756">
    <property type="entry name" value="Retrovirus zinc finger-like domains"/>
    <property type="match status" value="1"/>
</dbReference>
<feature type="compositionally biased region" description="Polar residues" evidence="2">
    <location>
        <begin position="87"/>
        <end position="98"/>
    </location>
</feature>
<protein>
    <recommendedName>
        <fullName evidence="3">CCHC-type domain-containing protein</fullName>
    </recommendedName>
</protein>
<comment type="caution">
    <text evidence="4">The sequence shown here is derived from an EMBL/GenBank/DDBJ whole genome shotgun (WGS) entry which is preliminary data.</text>
</comment>
<evidence type="ECO:0000313" key="4">
    <source>
        <dbReference type="EMBL" id="KAH3882644.1"/>
    </source>
</evidence>
<reference evidence="4" key="1">
    <citation type="journal article" date="2019" name="bioRxiv">
        <title>The Genome of the Zebra Mussel, Dreissena polymorpha: A Resource for Invasive Species Research.</title>
        <authorList>
            <person name="McCartney M.A."/>
            <person name="Auch B."/>
            <person name="Kono T."/>
            <person name="Mallez S."/>
            <person name="Zhang Y."/>
            <person name="Obille A."/>
            <person name="Becker A."/>
            <person name="Abrahante J.E."/>
            <person name="Garbe J."/>
            <person name="Badalamenti J.P."/>
            <person name="Herman A."/>
            <person name="Mangelson H."/>
            <person name="Liachko I."/>
            <person name="Sullivan S."/>
            <person name="Sone E.D."/>
            <person name="Koren S."/>
            <person name="Silverstein K.A.T."/>
            <person name="Beckman K.B."/>
            <person name="Gohl D.M."/>
        </authorList>
    </citation>
    <scope>NUCLEOTIDE SEQUENCE</scope>
    <source>
        <strain evidence="4">Duluth1</strain>
        <tissue evidence="4">Whole animal</tissue>
    </source>
</reference>
<dbReference type="GO" id="GO:0003676">
    <property type="term" value="F:nucleic acid binding"/>
    <property type="evidence" value="ECO:0007669"/>
    <property type="project" value="InterPro"/>
</dbReference>